<evidence type="ECO:0000259" key="2">
    <source>
        <dbReference type="PROSITE" id="PS50842"/>
    </source>
</evidence>
<dbReference type="Gene3D" id="2.40.40.10">
    <property type="entry name" value="RlpA-like domain"/>
    <property type="match status" value="1"/>
</dbReference>
<sequence length="250" mass="27081">MTAFLPALAFLSFLSLLSKVHASNSSWIQYPPTGYATMTHYYLPENFVAACGCTPSSTHYPTAALNQMAFGSSTSYGPACGRCFNLTLLNTFTSNPPFYPNVTNHVVVKVTDLCPLSENGWCSATPSKPNSAGAYLNFDLAWPSSSISNDFFPSDASLYGYTDFGVWNISYQSVTCDDWEGWDNAAALGSEAAISGCCPDNPTGNVNDTCPSYSEQNGIPPDTRTNAAFTSFVPHFLWFTVFALSIHYLS</sequence>
<dbReference type="GeneID" id="18813343"/>
<dbReference type="RefSeq" id="XP_007317555.1">
    <property type="nucleotide sequence ID" value="XM_007317493.1"/>
</dbReference>
<name>F8NSW0_SERL9</name>
<organism>
    <name type="scientific">Serpula lacrymans var. lacrymans (strain S7.9)</name>
    <name type="common">Dry rot fungus</name>
    <dbReference type="NCBI Taxonomy" id="578457"/>
    <lineage>
        <taxon>Eukaryota</taxon>
        <taxon>Fungi</taxon>
        <taxon>Dikarya</taxon>
        <taxon>Basidiomycota</taxon>
        <taxon>Agaricomycotina</taxon>
        <taxon>Agaricomycetes</taxon>
        <taxon>Agaricomycetidae</taxon>
        <taxon>Boletales</taxon>
        <taxon>Coniophorineae</taxon>
        <taxon>Serpulaceae</taxon>
        <taxon>Serpula</taxon>
    </lineage>
</organism>
<dbReference type="AlphaFoldDB" id="F8NSW0"/>
<protein>
    <recommendedName>
        <fullName evidence="2">Expansin-like EG45 domain-containing protein</fullName>
    </recommendedName>
</protein>
<gene>
    <name evidence="3" type="ORF">SERLADRAFT_415020</name>
</gene>
<evidence type="ECO:0000256" key="1">
    <source>
        <dbReference type="SAM" id="SignalP"/>
    </source>
</evidence>
<dbReference type="HOGENOM" id="CLU_083686_0_0_1"/>
<dbReference type="SMR" id="F8NSW0"/>
<dbReference type="KEGG" id="sla:SERLADRAFT_415020"/>
<dbReference type="Pfam" id="PF22514">
    <property type="entry name" value="EXPB1_D1"/>
    <property type="match status" value="1"/>
</dbReference>
<dbReference type="InterPro" id="IPR036908">
    <property type="entry name" value="RlpA-like_sf"/>
</dbReference>
<accession>F8NSW0</accession>
<reference evidence="3" key="1">
    <citation type="submission" date="2011-04" db="EMBL/GenBank/DDBJ databases">
        <title>Evolution of plant cell wall degrading machinery underlies the functional diversity of forest fungi.</title>
        <authorList>
            <consortium name="US DOE Joint Genome Institute (JGI-PGF)"/>
            <person name="Eastwood D.C."/>
            <person name="Floudas D."/>
            <person name="Binder M."/>
            <person name="Majcherczyk A."/>
            <person name="Schneider P."/>
            <person name="Aerts A."/>
            <person name="Asiegbu F.O."/>
            <person name="Baker S.E."/>
            <person name="Barry K."/>
            <person name="Bendiksby M."/>
            <person name="Blumentritt M."/>
            <person name="Coutinho P.M."/>
            <person name="Cullen D."/>
            <person name="Cullen D."/>
            <person name="Gathman A."/>
            <person name="Goodell B."/>
            <person name="Henrissat B."/>
            <person name="Ihrmark K."/>
            <person name="Kauserud H."/>
            <person name="Kohler A."/>
            <person name="LaButti K."/>
            <person name="Lapidus A."/>
            <person name="Lavin J.L."/>
            <person name="Lee Y.-H."/>
            <person name="Lindquist E."/>
            <person name="Lilly W."/>
            <person name="Lucas S."/>
            <person name="Morin E."/>
            <person name="Murat C."/>
            <person name="Oguiza J.A."/>
            <person name="Park J."/>
            <person name="Pisabarro A.G."/>
            <person name="Riley R."/>
            <person name="Rosling A."/>
            <person name="Salamov A."/>
            <person name="Schmidt O."/>
            <person name="Schmutz J."/>
            <person name="Skrede I."/>
            <person name="Stenlid J."/>
            <person name="Wiebenga A."/>
            <person name="Xie X."/>
            <person name="Kues U."/>
            <person name="Hibbett D.S."/>
            <person name="Hoffmeister D."/>
            <person name="Hogberg N."/>
            <person name="Martin F."/>
            <person name="Grigoriev I.V."/>
            <person name="Watkinson S.C."/>
        </authorList>
    </citation>
    <scope>NUCLEOTIDE SEQUENCE</scope>
    <source>
        <strain evidence="3">S7.9</strain>
    </source>
</reference>
<dbReference type="InterPro" id="IPR007112">
    <property type="entry name" value="Expansin/allergen_DPBB_dom"/>
</dbReference>
<dbReference type="CDD" id="cd22278">
    <property type="entry name" value="DPBB_GH45_endoglucanase"/>
    <property type="match status" value="1"/>
</dbReference>
<proteinExistence type="predicted"/>
<dbReference type="OrthoDB" id="5823761at2759"/>
<evidence type="ECO:0000313" key="3">
    <source>
        <dbReference type="EMBL" id="EGO25433.1"/>
    </source>
</evidence>
<feature type="chain" id="PRO_5003376268" description="Expansin-like EG45 domain-containing protein" evidence="1">
    <location>
        <begin position="23"/>
        <end position="250"/>
    </location>
</feature>
<feature type="signal peptide" evidence="1">
    <location>
        <begin position="1"/>
        <end position="22"/>
    </location>
</feature>
<keyword evidence="1" id="KW-0732">Signal</keyword>
<dbReference type="Proteomes" id="UP000008064">
    <property type="component" value="Unassembled WGS sequence"/>
</dbReference>
<dbReference type="SUPFAM" id="SSF50685">
    <property type="entry name" value="Barwin-like endoglucanases"/>
    <property type="match status" value="1"/>
</dbReference>
<dbReference type="PROSITE" id="PS50842">
    <property type="entry name" value="EXPANSIN_EG45"/>
    <property type="match status" value="1"/>
</dbReference>
<feature type="domain" description="Expansin-like EG45" evidence="2">
    <location>
        <begin position="48"/>
        <end position="181"/>
    </location>
</feature>
<dbReference type="EMBL" id="GL945433">
    <property type="protein sequence ID" value="EGO25433.1"/>
    <property type="molecule type" value="Genomic_DNA"/>
</dbReference>